<keyword evidence="3" id="KW-1185">Reference proteome</keyword>
<protein>
    <submittedName>
        <fullName evidence="2">Glyoxalase-like domain-containing protein</fullName>
    </submittedName>
</protein>
<gene>
    <name evidence="2" type="ORF">SAMN06265376_105132</name>
</gene>
<evidence type="ECO:0000313" key="3">
    <source>
        <dbReference type="Proteomes" id="UP000198379"/>
    </source>
</evidence>
<dbReference type="SUPFAM" id="SSF54593">
    <property type="entry name" value="Glyoxalase/Bleomycin resistance protein/Dihydroxybiphenyl dioxygenase"/>
    <property type="match status" value="1"/>
</dbReference>
<proteinExistence type="predicted"/>
<dbReference type="InterPro" id="IPR029068">
    <property type="entry name" value="Glyas_Bleomycin-R_OHBP_Dase"/>
</dbReference>
<evidence type="ECO:0000259" key="1">
    <source>
        <dbReference type="PROSITE" id="PS51819"/>
    </source>
</evidence>
<dbReference type="RefSeq" id="WP_089372389.1">
    <property type="nucleotide sequence ID" value="NZ_BMEP01000006.1"/>
</dbReference>
<dbReference type="InterPro" id="IPR004360">
    <property type="entry name" value="Glyas_Fos-R_dOase_dom"/>
</dbReference>
<dbReference type="PROSITE" id="PS51819">
    <property type="entry name" value="VOC"/>
    <property type="match status" value="1"/>
</dbReference>
<feature type="domain" description="VOC" evidence="1">
    <location>
        <begin position="7"/>
        <end position="123"/>
    </location>
</feature>
<dbReference type="Pfam" id="PF00903">
    <property type="entry name" value="Glyoxalase"/>
    <property type="match status" value="1"/>
</dbReference>
<name>A0A239ATL5_9FLAO</name>
<dbReference type="Gene3D" id="3.10.180.10">
    <property type="entry name" value="2,3-Dihydroxybiphenyl 1,2-Dioxygenase, domain 1"/>
    <property type="match status" value="1"/>
</dbReference>
<dbReference type="EMBL" id="FZNY01000005">
    <property type="protein sequence ID" value="SNR99045.1"/>
    <property type="molecule type" value="Genomic_DNA"/>
</dbReference>
<accession>A0A239ATL5</accession>
<organism evidence="2 3">
    <name type="scientific">Dokdonia pacifica</name>
    <dbReference type="NCBI Taxonomy" id="1627892"/>
    <lineage>
        <taxon>Bacteria</taxon>
        <taxon>Pseudomonadati</taxon>
        <taxon>Bacteroidota</taxon>
        <taxon>Flavobacteriia</taxon>
        <taxon>Flavobacteriales</taxon>
        <taxon>Flavobacteriaceae</taxon>
        <taxon>Dokdonia</taxon>
    </lineage>
</organism>
<dbReference type="InterPro" id="IPR037523">
    <property type="entry name" value="VOC_core"/>
</dbReference>
<dbReference type="Proteomes" id="UP000198379">
    <property type="component" value="Unassembled WGS sequence"/>
</dbReference>
<evidence type="ECO:0000313" key="2">
    <source>
        <dbReference type="EMBL" id="SNR99045.1"/>
    </source>
</evidence>
<dbReference type="AlphaFoldDB" id="A0A239ATL5"/>
<reference evidence="2 3" key="1">
    <citation type="submission" date="2017-06" db="EMBL/GenBank/DDBJ databases">
        <authorList>
            <person name="Kim H.J."/>
            <person name="Triplett B.A."/>
        </authorList>
    </citation>
    <scope>NUCLEOTIDE SEQUENCE [LARGE SCALE GENOMIC DNA]</scope>
    <source>
        <strain evidence="2 3">DSM 25597</strain>
    </source>
</reference>
<sequence length="124" mass="14528">MTKGYIKTIHPVLPVRDVVASLRYYVEKLGFQIAFADDQHNPMYAGITRDGIEIHIQWHDASNWKQMNASSLRFVIQDIEALYDEYKTKDVFHKQTSLKETSWGTREFAFYDPDMNGLTFYVDV</sequence>
<dbReference type="OrthoDB" id="66829at2"/>